<proteinExistence type="predicted"/>
<gene>
    <name evidence="2" type="ORF">A4U53_36125</name>
</gene>
<dbReference type="InterPro" id="IPR015309">
    <property type="entry name" value="Tscrpt_rep_TraM"/>
</dbReference>
<dbReference type="Pfam" id="PF09228">
    <property type="entry name" value="Prok-TraM"/>
    <property type="match status" value="1"/>
</dbReference>
<organism evidence="2">
    <name type="scientific">Rhizobium leguminosarum</name>
    <dbReference type="NCBI Taxonomy" id="384"/>
    <lineage>
        <taxon>Bacteria</taxon>
        <taxon>Pseudomonadati</taxon>
        <taxon>Pseudomonadota</taxon>
        <taxon>Alphaproteobacteria</taxon>
        <taxon>Hyphomicrobiales</taxon>
        <taxon>Rhizobiaceae</taxon>
        <taxon>Rhizobium/Agrobacterium group</taxon>
        <taxon>Rhizobium</taxon>
    </lineage>
</organism>
<accession>A0A179B9B0</accession>
<comment type="caution">
    <text evidence="2">The sequence shown here is derived from an EMBL/GenBank/DDBJ whole genome shotgun (WGS) entry which is preliminary data.</text>
</comment>
<dbReference type="InterPro" id="IPR036336">
    <property type="entry name" value="Tscrpt_rep_TraM_sf"/>
</dbReference>
<name>A0A179B9B0_RHILE</name>
<dbReference type="AlphaFoldDB" id="A0A179B9B0"/>
<sequence>MSDADWSEINDEKRERPSRYSLMQESELEVLAVAAIREHRHLIAADEAVYEEWTRASTDPSISAAVLKSLQDEYVARQKKSEAQQEALSEIIDALGYIPEVAPDGEE</sequence>
<dbReference type="EMBL" id="LWBS01000470">
    <property type="protein sequence ID" value="OAP88010.1"/>
    <property type="molecule type" value="Genomic_DNA"/>
</dbReference>
<protein>
    <submittedName>
        <fullName evidence="2">Transcriptional regulator</fullName>
    </submittedName>
</protein>
<feature type="region of interest" description="Disordered" evidence="1">
    <location>
        <begin position="1"/>
        <end position="20"/>
    </location>
</feature>
<evidence type="ECO:0000256" key="1">
    <source>
        <dbReference type="SAM" id="MobiDB-lite"/>
    </source>
</evidence>
<dbReference type="GO" id="GO:0045892">
    <property type="term" value="P:negative regulation of DNA-templated transcription"/>
    <property type="evidence" value="ECO:0007669"/>
    <property type="project" value="InterPro"/>
</dbReference>
<dbReference type="Gene3D" id="1.10.287.160">
    <property type="entry name" value="HR1 repeat"/>
    <property type="match status" value="1"/>
</dbReference>
<reference evidence="2" key="1">
    <citation type="submission" date="2016-04" db="EMBL/GenBank/DDBJ databases">
        <title>Fast-growing isolate from the root nodules of Vavilovia formosa.</title>
        <authorList>
            <person name="Kimeklis A."/>
            <person name="Safronova V."/>
            <person name="Belimov A."/>
            <person name="Andronov E."/>
        </authorList>
    </citation>
    <scope>NUCLEOTIDE SEQUENCE [LARGE SCALE GENOMIC DNA]</scope>
    <source>
        <strain evidence="2">Vaf-46</strain>
    </source>
</reference>
<dbReference type="SUPFAM" id="SSF109631">
    <property type="entry name" value="Transcriptional repressor TraM"/>
    <property type="match status" value="1"/>
</dbReference>
<evidence type="ECO:0000313" key="2">
    <source>
        <dbReference type="EMBL" id="OAP88010.1"/>
    </source>
</evidence>